<dbReference type="Proteomes" id="UP000028511">
    <property type="component" value="Unassembled WGS sequence"/>
</dbReference>
<dbReference type="EMBL" id="CBSW010000016">
    <property type="protein sequence ID" value="CDG95248.1"/>
    <property type="molecule type" value="Genomic_DNA"/>
</dbReference>
<dbReference type="InterPro" id="IPR000873">
    <property type="entry name" value="AMP-dep_synth/lig_dom"/>
</dbReference>
<keyword evidence="5" id="KW-0067">ATP-binding</keyword>
<dbReference type="PANTHER" id="PTHR43201">
    <property type="entry name" value="ACYL-COA SYNTHETASE"/>
    <property type="match status" value="1"/>
</dbReference>
<gene>
    <name evidence="8" type="primary">menE</name>
    <name evidence="8" type="ORF">XBP1_1120038</name>
</gene>
<dbReference type="PROSITE" id="PS00455">
    <property type="entry name" value="AMP_BINDING"/>
    <property type="match status" value="1"/>
</dbReference>
<keyword evidence="3 8" id="KW-0436">Ligase</keyword>
<dbReference type="GO" id="GO:0031956">
    <property type="term" value="F:medium-chain fatty acid-CoA ligase activity"/>
    <property type="evidence" value="ECO:0007669"/>
    <property type="project" value="TreeGrafter"/>
</dbReference>
<comment type="caution">
    <text evidence="8">The sequence shown here is derived from an EMBL/GenBank/DDBJ whole genome shotgun (WGS) entry which is preliminary data.</text>
</comment>
<proteinExistence type="inferred from homology"/>
<reference evidence="8" key="1">
    <citation type="submission" date="2013-07" db="EMBL/GenBank/DDBJ databases">
        <title>Sub-species coevolution in mutualistic symbiosis.</title>
        <authorList>
            <person name="Murfin K."/>
            <person name="Klassen J."/>
            <person name="Lee M."/>
            <person name="Forst S."/>
            <person name="Stock P."/>
            <person name="Goodrich-Blair H."/>
        </authorList>
    </citation>
    <scope>NUCLEOTIDE SEQUENCE [LARGE SCALE GENOMIC DNA]</scope>
    <source>
        <strain evidence="8">Puntauvense</strain>
    </source>
</reference>
<evidence type="ECO:0000256" key="1">
    <source>
        <dbReference type="ARBA" id="ARBA00006432"/>
    </source>
</evidence>
<dbReference type="InterPro" id="IPR020845">
    <property type="entry name" value="AMP-binding_CS"/>
</dbReference>
<dbReference type="InterPro" id="IPR042099">
    <property type="entry name" value="ANL_N_sf"/>
</dbReference>
<feature type="domain" description="AMP-dependent synthetase/ligase" evidence="6">
    <location>
        <begin position="13"/>
        <end position="326"/>
    </location>
</feature>
<dbReference type="GO" id="GO:0008756">
    <property type="term" value="F:o-succinylbenzoate-CoA ligase activity"/>
    <property type="evidence" value="ECO:0007669"/>
    <property type="project" value="UniProtKB-EC"/>
</dbReference>
<dbReference type="AlphaFoldDB" id="A0A077NAI2"/>
<evidence type="ECO:0000259" key="7">
    <source>
        <dbReference type="Pfam" id="PF13193"/>
    </source>
</evidence>
<dbReference type="RefSeq" id="WP_038214796.1">
    <property type="nucleotide sequence ID" value="NZ_CAWLWN010000102.1"/>
</dbReference>
<dbReference type="Gene3D" id="3.30.300.30">
    <property type="match status" value="1"/>
</dbReference>
<dbReference type="PANTHER" id="PTHR43201:SF8">
    <property type="entry name" value="ACYL-COA SYNTHETASE FAMILY MEMBER 3"/>
    <property type="match status" value="1"/>
</dbReference>
<sequence length="466" mass="52091">MSLAECAQWPWHHWAMLYPEKRAVRLHEETLSWRQLAEKINAIAAHFHQQGLWESSSVILRGKNSADLLLCYLSALQCGARVLPLNPQLPEPLLEELLPRLNMTFVIDFTDSPSSAIQAIKLDWQPELSVIPEQWVPWDSHRPASMILTSGTSGLPKAAVHSIGAHLASAQGILSCMNFQPNDSWLLSLPLFHISGQGILWRWLLKGAELVLRDLHLLDRALSGCTHASLVPTQLWRLLEQSLEHELTLKAVLLGGAMIPTALTQQAEQLGIHCWCGYGLTEMASTVCVKRADGLSGVGNPLPGKDIRLVDEDIQIRADSIAMGYWLDGKLKPLADTDGWFSTRDRGIFEQGELRILGRLDNQFFSGGEGVQPEDIERIINQHPQILQNFVVPIPDSEFGHRPVVVIETQYPALTETLADWLADKLAAFQRPVACYLLPVPLKNGGIKTSRQQVKQWVLEKWVMSN</sequence>
<accession>A0A077NAI2</accession>
<dbReference type="GO" id="GO:0005524">
    <property type="term" value="F:ATP binding"/>
    <property type="evidence" value="ECO:0007669"/>
    <property type="project" value="UniProtKB-KW"/>
</dbReference>
<dbReference type="GO" id="GO:0006631">
    <property type="term" value="P:fatty acid metabolic process"/>
    <property type="evidence" value="ECO:0007669"/>
    <property type="project" value="TreeGrafter"/>
</dbReference>
<dbReference type="Gene3D" id="3.40.50.12780">
    <property type="entry name" value="N-terminal domain of ligase-like"/>
    <property type="match status" value="1"/>
</dbReference>
<comment type="similarity">
    <text evidence="1">Belongs to the ATP-dependent AMP-binding enzyme family.</text>
</comment>
<dbReference type="Pfam" id="PF13193">
    <property type="entry name" value="AMP-binding_C"/>
    <property type="match status" value="1"/>
</dbReference>
<evidence type="ECO:0000256" key="4">
    <source>
        <dbReference type="ARBA" id="ARBA00022741"/>
    </source>
</evidence>
<dbReference type="HOGENOM" id="CLU_000022_59_0_6"/>
<organism evidence="8 9">
    <name type="scientific">Xenorhabdus bovienii str. puntauvense</name>
    <dbReference type="NCBI Taxonomy" id="1398201"/>
    <lineage>
        <taxon>Bacteria</taxon>
        <taxon>Pseudomonadati</taxon>
        <taxon>Pseudomonadota</taxon>
        <taxon>Gammaproteobacteria</taxon>
        <taxon>Enterobacterales</taxon>
        <taxon>Morganellaceae</taxon>
        <taxon>Xenorhabdus</taxon>
    </lineage>
</organism>
<name>A0A077NAI2_XENBV</name>
<keyword evidence="4" id="KW-0547">Nucleotide-binding</keyword>
<evidence type="ECO:0000256" key="5">
    <source>
        <dbReference type="ARBA" id="ARBA00022840"/>
    </source>
</evidence>
<dbReference type="NCBIfam" id="NF006539">
    <property type="entry name" value="PRK09029.1"/>
    <property type="match status" value="1"/>
</dbReference>
<protein>
    <submittedName>
        <fullName evidence="8">O-succinylbenzoate-CoA ligase</fullName>
        <ecNumber evidence="8">6.2.1.26</ecNumber>
    </submittedName>
</protein>
<dbReference type="EC" id="6.2.1.26" evidence="8"/>
<dbReference type="InterPro" id="IPR025110">
    <property type="entry name" value="AMP-bd_C"/>
</dbReference>
<dbReference type="InterPro" id="IPR045851">
    <property type="entry name" value="AMP-bd_C_sf"/>
</dbReference>
<evidence type="ECO:0000256" key="3">
    <source>
        <dbReference type="ARBA" id="ARBA00022598"/>
    </source>
</evidence>
<dbReference type="GO" id="GO:0009234">
    <property type="term" value="P:menaquinone biosynthetic process"/>
    <property type="evidence" value="ECO:0007669"/>
    <property type="project" value="UniProtKB-KW"/>
</dbReference>
<evidence type="ECO:0000313" key="8">
    <source>
        <dbReference type="EMBL" id="CDG95248.1"/>
    </source>
</evidence>
<evidence type="ECO:0000256" key="2">
    <source>
        <dbReference type="ARBA" id="ARBA00022428"/>
    </source>
</evidence>
<evidence type="ECO:0000313" key="9">
    <source>
        <dbReference type="Proteomes" id="UP000028511"/>
    </source>
</evidence>
<dbReference type="Pfam" id="PF00501">
    <property type="entry name" value="AMP-binding"/>
    <property type="match status" value="1"/>
</dbReference>
<dbReference type="SUPFAM" id="SSF56801">
    <property type="entry name" value="Acetyl-CoA synthetase-like"/>
    <property type="match status" value="1"/>
</dbReference>
<dbReference type="InterPro" id="IPR010192">
    <property type="entry name" value="MenE"/>
</dbReference>
<dbReference type="CDD" id="cd17630">
    <property type="entry name" value="OSB_MenE-like"/>
    <property type="match status" value="1"/>
</dbReference>
<dbReference type="NCBIfam" id="TIGR01923">
    <property type="entry name" value="menE"/>
    <property type="match status" value="1"/>
</dbReference>
<feature type="domain" description="AMP-binding enzyme C-terminal" evidence="7">
    <location>
        <begin position="376"/>
        <end position="439"/>
    </location>
</feature>
<keyword evidence="2" id="KW-0474">Menaquinone biosynthesis</keyword>
<evidence type="ECO:0000259" key="6">
    <source>
        <dbReference type="Pfam" id="PF00501"/>
    </source>
</evidence>